<feature type="region of interest" description="Disordered" evidence="1">
    <location>
        <begin position="1"/>
        <end position="30"/>
    </location>
</feature>
<name>A0A7J0DC95_9ERIC</name>
<dbReference type="EMBL" id="BJWL01000159">
    <property type="protein sequence ID" value="GFS32206.1"/>
    <property type="molecule type" value="Genomic_DNA"/>
</dbReference>
<dbReference type="AlphaFoldDB" id="A0A7J0DC95"/>
<accession>A0A7J0DC95</accession>
<evidence type="ECO:0000256" key="1">
    <source>
        <dbReference type="SAM" id="MobiDB-lite"/>
    </source>
</evidence>
<reference evidence="3" key="1">
    <citation type="submission" date="2019-07" db="EMBL/GenBank/DDBJ databases">
        <title>De Novo Assembly of kiwifruit Actinidia rufa.</title>
        <authorList>
            <person name="Sugita-Konishi S."/>
            <person name="Sato K."/>
            <person name="Mori E."/>
            <person name="Abe Y."/>
            <person name="Kisaki G."/>
            <person name="Hamano K."/>
            <person name="Suezawa K."/>
            <person name="Otani M."/>
            <person name="Fukuda T."/>
            <person name="Manabe T."/>
            <person name="Gomi K."/>
            <person name="Tabuchi M."/>
            <person name="Akimitsu K."/>
            <person name="Kataoka I."/>
        </authorList>
    </citation>
    <scope>NUCLEOTIDE SEQUENCE [LARGE SCALE GENOMIC DNA]</scope>
    <source>
        <strain evidence="3">cv. Fuchu</strain>
    </source>
</reference>
<dbReference type="Proteomes" id="UP000585474">
    <property type="component" value="Unassembled WGS sequence"/>
</dbReference>
<gene>
    <name evidence="2" type="ORF">Acr_00g0021340</name>
</gene>
<feature type="region of interest" description="Disordered" evidence="1">
    <location>
        <begin position="74"/>
        <end position="114"/>
    </location>
</feature>
<protein>
    <submittedName>
        <fullName evidence="2">Uncharacterized protein</fullName>
    </submittedName>
</protein>
<sequence>MREDQKPRQVAADCNLQPWQASTRGKPTGVAAEQPVRAVHGNNQPAMHNSNQVAAAGGGWFLGQQHAAKKSAIAEASAGGCTTGPDKGGSRLDLGSRGGISTEISSSVELSREDDDRTCYEATILWRRSSKLNRK</sequence>
<proteinExistence type="predicted"/>
<evidence type="ECO:0000313" key="2">
    <source>
        <dbReference type="EMBL" id="GFS32206.1"/>
    </source>
</evidence>
<comment type="caution">
    <text evidence="2">The sequence shown here is derived from an EMBL/GenBank/DDBJ whole genome shotgun (WGS) entry which is preliminary data.</text>
</comment>
<organism evidence="2 3">
    <name type="scientific">Actinidia rufa</name>
    <dbReference type="NCBI Taxonomy" id="165716"/>
    <lineage>
        <taxon>Eukaryota</taxon>
        <taxon>Viridiplantae</taxon>
        <taxon>Streptophyta</taxon>
        <taxon>Embryophyta</taxon>
        <taxon>Tracheophyta</taxon>
        <taxon>Spermatophyta</taxon>
        <taxon>Magnoliopsida</taxon>
        <taxon>eudicotyledons</taxon>
        <taxon>Gunneridae</taxon>
        <taxon>Pentapetalae</taxon>
        <taxon>asterids</taxon>
        <taxon>Ericales</taxon>
        <taxon>Actinidiaceae</taxon>
        <taxon>Actinidia</taxon>
    </lineage>
</organism>
<keyword evidence="3" id="KW-1185">Reference proteome</keyword>
<evidence type="ECO:0000313" key="3">
    <source>
        <dbReference type="Proteomes" id="UP000585474"/>
    </source>
</evidence>